<feature type="domain" description="DRBM" evidence="2">
    <location>
        <begin position="5"/>
        <end position="74"/>
    </location>
</feature>
<dbReference type="SMART" id="SM00358">
    <property type="entry name" value="DSRM"/>
    <property type="match status" value="1"/>
</dbReference>
<dbReference type="SUPFAM" id="SSF54768">
    <property type="entry name" value="dsRNA-binding domain-like"/>
    <property type="match status" value="1"/>
</dbReference>
<dbReference type="OrthoDB" id="3246846at2759"/>
<proteinExistence type="predicted"/>
<evidence type="ECO:0000259" key="2">
    <source>
        <dbReference type="PROSITE" id="PS50137"/>
    </source>
</evidence>
<organism evidence="3 4">
    <name type="scientific">Trametes coccinea (strain BRFM310)</name>
    <name type="common">Pycnoporus coccineus</name>
    <dbReference type="NCBI Taxonomy" id="1353009"/>
    <lineage>
        <taxon>Eukaryota</taxon>
        <taxon>Fungi</taxon>
        <taxon>Dikarya</taxon>
        <taxon>Basidiomycota</taxon>
        <taxon>Agaricomycotina</taxon>
        <taxon>Agaricomycetes</taxon>
        <taxon>Polyporales</taxon>
        <taxon>Polyporaceae</taxon>
        <taxon>Trametes</taxon>
    </lineage>
</organism>
<keyword evidence="4" id="KW-1185">Reference proteome</keyword>
<gene>
    <name evidence="3" type="ORF">PYCCODRAFT_1464815</name>
</gene>
<name>A0A1Y2IYB0_TRAC3</name>
<dbReference type="Gene3D" id="3.30.160.20">
    <property type="match status" value="1"/>
</dbReference>
<accession>A0A1Y2IYB0</accession>
<dbReference type="AlphaFoldDB" id="A0A1Y2IYB0"/>
<sequence length="94" mass="9967">MGSNGGTVELNNYLQERRMVALLHWEDKQDGPRHEVTWTSQCKIDGEVLGTGTGSKLTAARDAAANAALAVLRARNNDTEAEGGADAAVSEPET</sequence>
<dbReference type="GO" id="GO:0003723">
    <property type="term" value="F:RNA binding"/>
    <property type="evidence" value="ECO:0007669"/>
    <property type="project" value="UniProtKB-UniRule"/>
</dbReference>
<dbReference type="Pfam" id="PF00035">
    <property type="entry name" value="dsrm"/>
    <property type="match status" value="1"/>
</dbReference>
<dbReference type="Proteomes" id="UP000193067">
    <property type="component" value="Unassembled WGS sequence"/>
</dbReference>
<reference evidence="3 4" key="1">
    <citation type="journal article" date="2015" name="Biotechnol. Biofuels">
        <title>Enhanced degradation of softwood versus hardwood by the white-rot fungus Pycnoporus coccineus.</title>
        <authorList>
            <person name="Couturier M."/>
            <person name="Navarro D."/>
            <person name="Chevret D."/>
            <person name="Henrissat B."/>
            <person name="Piumi F."/>
            <person name="Ruiz-Duenas F.J."/>
            <person name="Martinez A.T."/>
            <person name="Grigoriev I.V."/>
            <person name="Riley R."/>
            <person name="Lipzen A."/>
            <person name="Berrin J.G."/>
            <person name="Master E.R."/>
            <person name="Rosso M.N."/>
        </authorList>
    </citation>
    <scope>NUCLEOTIDE SEQUENCE [LARGE SCALE GENOMIC DNA]</scope>
    <source>
        <strain evidence="3 4">BRFM310</strain>
    </source>
</reference>
<evidence type="ECO:0000313" key="3">
    <source>
        <dbReference type="EMBL" id="OSD06145.1"/>
    </source>
</evidence>
<protein>
    <recommendedName>
        <fullName evidence="2">DRBM domain-containing protein</fullName>
    </recommendedName>
</protein>
<dbReference type="EMBL" id="KZ084091">
    <property type="protein sequence ID" value="OSD06145.1"/>
    <property type="molecule type" value="Genomic_DNA"/>
</dbReference>
<evidence type="ECO:0000256" key="1">
    <source>
        <dbReference type="PROSITE-ProRule" id="PRU00266"/>
    </source>
</evidence>
<evidence type="ECO:0000313" key="4">
    <source>
        <dbReference type="Proteomes" id="UP000193067"/>
    </source>
</evidence>
<keyword evidence="1" id="KW-0694">RNA-binding</keyword>
<dbReference type="PROSITE" id="PS50137">
    <property type="entry name" value="DS_RBD"/>
    <property type="match status" value="1"/>
</dbReference>
<dbReference type="InterPro" id="IPR014720">
    <property type="entry name" value="dsRBD_dom"/>
</dbReference>